<comment type="caution">
    <text evidence="2">The sequence shown here is derived from an EMBL/GenBank/DDBJ whole genome shotgun (WGS) entry which is preliminary data.</text>
</comment>
<accession>X1IAE7</accession>
<dbReference type="SUPFAM" id="SSF55326">
    <property type="entry name" value="PurM N-terminal domain-like"/>
    <property type="match status" value="1"/>
</dbReference>
<dbReference type="GO" id="GO:0046084">
    <property type="term" value="P:adenine biosynthetic process"/>
    <property type="evidence" value="ECO:0007669"/>
    <property type="project" value="TreeGrafter"/>
</dbReference>
<dbReference type="Pfam" id="PF00586">
    <property type="entry name" value="AIRS"/>
    <property type="match status" value="1"/>
</dbReference>
<feature type="non-terminal residue" evidence="2">
    <location>
        <position position="104"/>
    </location>
</feature>
<dbReference type="EMBL" id="BARU01037894">
    <property type="protein sequence ID" value="GAH78672.1"/>
    <property type="molecule type" value="Genomic_DNA"/>
</dbReference>
<dbReference type="InterPro" id="IPR036921">
    <property type="entry name" value="PurM-like_N_sf"/>
</dbReference>
<evidence type="ECO:0000259" key="1">
    <source>
        <dbReference type="Pfam" id="PF00586"/>
    </source>
</evidence>
<dbReference type="GO" id="GO:0004641">
    <property type="term" value="F:phosphoribosylformylglycinamidine cyclo-ligase activity"/>
    <property type="evidence" value="ECO:0007669"/>
    <property type="project" value="InterPro"/>
</dbReference>
<name>X1IAE7_9ZZZZ</name>
<sequence>MPPVTYKDAGVDIARGDRFAEGIRELMQRTFSDRVVANPGGFGALFSLDYDERLFRHNYAHPLLVSSTDGVGTKLKVAFMTGRHDTVGIDLVAMCVNDILALGA</sequence>
<dbReference type="AlphaFoldDB" id="X1IAE7"/>
<gene>
    <name evidence="2" type="ORF">S03H2_58972</name>
</gene>
<reference evidence="2" key="1">
    <citation type="journal article" date="2014" name="Front. Microbiol.">
        <title>High frequency of phylogenetically diverse reductive dehalogenase-homologous genes in deep subseafloor sedimentary metagenomes.</title>
        <authorList>
            <person name="Kawai M."/>
            <person name="Futagami T."/>
            <person name="Toyoda A."/>
            <person name="Takaki Y."/>
            <person name="Nishi S."/>
            <person name="Hori S."/>
            <person name="Arai W."/>
            <person name="Tsubouchi T."/>
            <person name="Morono Y."/>
            <person name="Uchiyama I."/>
            <person name="Ito T."/>
            <person name="Fujiyama A."/>
            <person name="Inagaki F."/>
            <person name="Takami H."/>
        </authorList>
    </citation>
    <scope>NUCLEOTIDE SEQUENCE</scope>
    <source>
        <strain evidence="2">Expedition CK06-06</strain>
    </source>
</reference>
<dbReference type="PANTHER" id="PTHR10520:SF12">
    <property type="entry name" value="TRIFUNCTIONAL PURINE BIOSYNTHETIC PROTEIN ADENOSINE-3"/>
    <property type="match status" value="1"/>
</dbReference>
<dbReference type="GO" id="GO:0005829">
    <property type="term" value="C:cytosol"/>
    <property type="evidence" value="ECO:0007669"/>
    <property type="project" value="TreeGrafter"/>
</dbReference>
<dbReference type="InterPro" id="IPR004733">
    <property type="entry name" value="PurM_cligase"/>
</dbReference>
<feature type="domain" description="PurM-like N-terminal" evidence="1">
    <location>
        <begin position="64"/>
        <end position="104"/>
    </location>
</feature>
<dbReference type="InterPro" id="IPR016188">
    <property type="entry name" value="PurM-like_N"/>
</dbReference>
<protein>
    <recommendedName>
        <fullName evidence="1">PurM-like N-terminal domain-containing protein</fullName>
    </recommendedName>
</protein>
<dbReference type="Gene3D" id="3.30.1330.10">
    <property type="entry name" value="PurM-like, N-terminal domain"/>
    <property type="match status" value="1"/>
</dbReference>
<organism evidence="2">
    <name type="scientific">marine sediment metagenome</name>
    <dbReference type="NCBI Taxonomy" id="412755"/>
    <lineage>
        <taxon>unclassified sequences</taxon>
        <taxon>metagenomes</taxon>
        <taxon>ecological metagenomes</taxon>
    </lineage>
</organism>
<evidence type="ECO:0000313" key="2">
    <source>
        <dbReference type="EMBL" id="GAH78672.1"/>
    </source>
</evidence>
<proteinExistence type="predicted"/>
<dbReference type="GO" id="GO:0004637">
    <property type="term" value="F:phosphoribosylamine-glycine ligase activity"/>
    <property type="evidence" value="ECO:0007669"/>
    <property type="project" value="TreeGrafter"/>
</dbReference>
<dbReference type="PANTHER" id="PTHR10520">
    <property type="entry name" value="TRIFUNCTIONAL PURINE BIOSYNTHETIC PROTEIN ADENOSINE-3-RELATED"/>
    <property type="match status" value="1"/>
</dbReference>
<dbReference type="GO" id="GO:0006189">
    <property type="term" value="P:'de novo' IMP biosynthetic process"/>
    <property type="evidence" value="ECO:0007669"/>
    <property type="project" value="InterPro"/>
</dbReference>